<evidence type="ECO:0000256" key="1">
    <source>
        <dbReference type="ARBA" id="ARBA00002190"/>
    </source>
</evidence>
<evidence type="ECO:0000259" key="6">
    <source>
        <dbReference type="PROSITE" id="PS50994"/>
    </source>
</evidence>
<name>A0A930KTU7_9MICC</name>
<dbReference type="InterPro" id="IPR053392">
    <property type="entry name" value="Transposase_IS30-like"/>
</dbReference>
<dbReference type="PROSITE" id="PS50994">
    <property type="entry name" value="INTEGRASE"/>
    <property type="match status" value="1"/>
</dbReference>
<dbReference type="GO" id="GO:0005829">
    <property type="term" value="C:cytosol"/>
    <property type="evidence" value="ECO:0007669"/>
    <property type="project" value="TreeGrafter"/>
</dbReference>
<keyword evidence="5" id="KW-0233">DNA recombination</keyword>
<proteinExistence type="inferred from homology"/>
<dbReference type="InterPro" id="IPR036397">
    <property type="entry name" value="RNaseH_sf"/>
</dbReference>
<dbReference type="InterPro" id="IPR001598">
    <property type="entry name" value="Transposase_IS30_CS"/>
</dbReference>
<accession>A0A930KTU7</accession>
<keyword evidence="3" id="KW-0815">Transposition</keyword>
<comment type="function">
    <text evidence="1">Required for the transposition of the insertion element.</text>
</comment>
<feature type="domain" description="Integrase catalytic" evidence="6">
    <location>
        <begin position="169"/>
        <end position="328"/>
    </location>
</feature>
<dbReference type="Proteomes" id="UP000769484">
    <property type="component" value="Unassembled WGS sequence"/>
</dbReference>
<organism evidence="7 8">
    <name type="scientific">Rothia dentocariosa</name>
    <dbReference type="NCBI Taxonomy" id="2047"/>
    <lineage>
        <taxon>Bacteria</taxon>
        <taxon>Bacillati</taxon>
        <taxon>Actinomycetota</taxon>
        <taxon>Actinomycetes</taxon>
        <taxon>Micrococcales</taxon>
        <taxon>Micrococcaceae</taxon>
        <taxon>Rothia</taxon>
    </lineage>
</organism>
<evidence type="ECO:0000313" key="8">
    <source>
        <dbReference type="Proteomes" id="UP000769484"/>
    </source>
</evidence>
<sequence>MGHYSHLSIEEREDIMVWWKNHESISQIARKLGRNKSSISREIKRNGWTIIGVAHLCYRASTAQRKTDVRRQACKKRTLLDDPNLRARIVFLICSRHFSPEQIAGRLHLELSYAPVSCSTIYRAIHSGKLDCELPGVQSVRRRLRHRGKRRHTKHLIERRGKIRITHELVERPKEVADRQRIGDWEGDTVIGKAKGPRLVTQVDRMSGYLVGGKAASGSSADVNVAIQQALRGEVVKTITLDRGSEFARAAELQEAIGVSIYFCLPHHPWQRGTNENTNGLIREYFPKGTDLSSISDREIEAVYNELNLRPRKRLGWKCPWEVYHHQTLHLL</sequence>
<dbReference type="InterPro" id="IPR012337">
    <property type="entry name" value="RNaseH-like_sf"/>
</dbReference>
<evidence type="ECO:0000256" key="4">
    <source>
        <dbReference type="ARBA" id="ARBA00023125"/>
    </source>
</evidence>
<comment type="similarity">
    <text evidence="2">Belongs to the transposase IS30 family.</text>
</comment>
<evidence type="ECO:0000256" key="2">
    <source>
        <dbReference type="ARBA" id="ARBA00006363"/>
    </source>
</evidence>
<dbReference type="PANTHER" id="PTHR10948:SF23">
    <property type="entry name" value="TRANSPOSASE INSI FOR INSERTION SEQUENCE ELEMENT IS30A-RELATED"/>
    <property type="match status" value="1"/>
</dbReference>
<dbReference type="Pfam" id="PF00665">
    <property type="entry name" value="rve"/>
    <property type="match status" value="1"/>
</dbReference>
<dbReference type="GO" id="GO:0015074">
    <property type="term" value="P:DNA integration"/>
    <property type="evidence" value="ECO:0007669"/>
    <property type="project" value="InterPro"/>
</dbReference>
<evidence type="ECO:0000256" key="3">
    <source>
        <dbReference type="ARBA" id="ARBA00022578"/>
    </source>
</evidence>
<comment type="caution">
    <text evidence="7">The sequence shown here is derived from an EMBL/GenBank/DDBJ whole genome shotgun (WGS) entry which is preliminary data.</text>
</comment>
<dbReference type="GO" id="GO:0004803">
    <property type="term" value="F:transposase activity"/>
    <property type="evidence" value="ECO:0007669"/>
    <property type="project" value="InterPro"/>
</dbReference>
<reference evidence="7" key="1">
    <citation type="submission" date="2020-04" db="EMBL/GenBank/DDBJ databases">
        <title>Deep metagenomics examines the oral microbiome during advanced dental caries in children, revealing novel taxa and co-occurrences with host molecules.</title>
        <authorList>
            <person name="Baker J.L."/>
            <person name="Morton J.T."/>
            <person name="Dinis M."/>
            <person name="Alvarez R."/>
            <person name="Tran N.C."/>
            <person name="Knight R."/>
            <person name="Edlund A."/>
        </authorList>
    </citation>
    <scope>NUCLEOTIDE SEQUENCE</scope>
    <source>
        <strain evidence="7">JCVI_47_bin.4</strain>
    </source>
</reference>
<dbReference type="GO" id="GO:0003677">
    <property type="term" value="F:DNA binding"/>
    <property type="evidence" value="ECO:0007669"/>
    <property type="project" value="UniProtKB-KW"/>
</dbReference>
<protein>
    <submittedName>
        <fullName evidence="7">IS30 family transposase</fullName>
    </submittedName>
</protein>
<dbReference type="InterPro" id="IPR001584">
    <property type="entry name" value="Integrase_cat-core"/>
</dbReference>
<dbReference type="PANTHER" id="PTHR10948">
    <property type="entry name" value="TRANSPOSASE"/>
    <property type="match status" value="1"/>
</dbReference>
<evidence type="ECO:0000256" key="5">
    <source>
        <dbReference type="ARBA" id="ARBA00023172"/>
    </source>
</evidence>
<dbReference type="Gene3D" id="3.30.420.10">
    <property type="entry name" value="Ribonuclease H-like superfamily/Ribonuclease H"/>
    <property type="match status" value="1"/>
</dbReference>
<dbReference type="NCBIfam" id="NF033563">
    <property type="entry name" value="transpos_IS30"/>
    <property type="match status" value="1"/>
</dbReference>
<dbReference type="PROSITE" id="PS01043">
    <property type="entry name" value="TRANSPOSASE_IS30"/>
    <property type="match status" value="1"/>
</dbReference>
<evidence type="ECO:0000313" key="7">
    <source>
        <dbReference type="EMBL" id="MBF1650557.1"/>
    </source>
</evidence>
<dbReference type="InterPro" id="IPR051917">
    <property type="entry name" value="Transposase-Integrase"/>
</dbReference>
<gene>
    <name evidence="7" type="ORF">HXO56_10830</name>
</gene>
<dbReference type="EMBL" id="JABZXJ010000069">
    <property type="protein sequence ID" value="MBF1650557.1"/>
    <property type="molecule type" value="Genomic_DNA"/>
</dbReference>
<dbReference type="SUPFAM" id="SSF53098">
    <property type="entry name" value="Ribonuclease H-like"/>
    <property type="match status" value="1"/>
</dbReference>
<keyword evidence="4" id="KW-0238">DNA-binding</keyword>
<dbReference type="Pfam" id="PF13936">
    <property type="entry name" value="HTH_38"/>
    <property type="match status" value="1"/>
</dbReference>
<dbReference type="GO" id="GO:0006313">
    <property type="term" value="P:DNA transposition"/>
    <property type="evidence" value="ECO:0007669"/>
    <property type="project" value="InterPro"/>
</dbReference>
<dbReference type="AlphaFoldDB" id="A0A930KTU7"/>
<dbReference type="InterPro" id="IPR025246">
    <property type="entry name" value="IS30-like_HTH"/>
</dbReference>